<organism evidence="1">
    <name type="scientific">CrAss-like virus sp. ctWDt29</name>
    <dbReference type="NCBI Taxonomy" id="2825836"/>
    <lineage>
        <taxon>Viruses</taxon>
        <taxon>Duplodnaviria</taxon>
        <taxon>Heunggongvirae</taxon>
        <taxon>Uroviricota</taxon>
        <taxon>Caudoviricetes</taxon>
        <taxon>Crassvirales</taxon>
    </lineage>
</organism>
<evidence type="ECO:0000313" key="1">
    <source>
        <dbReference type="EMBL" id="DAD98381.1"/>
    </source>
</evidence>
<protein>
    <submittedName>
        <fullName evidence="1">Uncharacterized protein</fullName>
    </submittedName>
</protein>
<dbReference type="EMBL" id="BK015261">
    <property type="protein sequence ID" value="DAD98381.1"/>
    <property type="molecule type" value="Genomic_DNA"/>
</dbReference>
<reference evidence="1" key="1">
    <citation type="journal article" date="2021" name="Proc. Natl. Acad. Sci. U.S.A.">
        <title>A Catalog of Tens of Thousands of Viruses from Human Metagenomes Reveals Hidden Associations with Chronic Diseases.</title>
        <authorList>
            <person name="Tisza M.J."/>
            <person name="Buck C.B."/>
        </authorList>
    </citation>
    <scope>NUCLEOTIDE SEQUENCE</scope>
    <source>
        <strain evidence="1">CtWDt29</strain>
    </source>
</reference>
<name>A0A8S5NUB6_9CAUD</name>
<proteinExistence type="predicted"/>
<accession>A0A8S5NUB6</accession>
<sequence>MGKKENQTVQKTRIDYMQATSLRELLDNVNTHNKEYPENAILKEDIVRILKEEGTFIMLYYR</sequence>